<dbReference type="AlphaFoldDB" id="A0A1G6TK11"/>
<name>A0A1G6TK11_9MICO</name>
<dbReference type="InterPro" id="IPR004147">
    <property type="entry name" value="ABC1_dom"/>
</dbReference>
<evidence type="ECO:0000256" key="1">
    <source>
        <dbReference type="ARBA" id="ARBA00009670"/>
    </source>
</evidence>
<organism evidence="4 5">
    <name type="scientific">Sanguibacter gelidistatuariae</name>
    <dbReference type="NCBI Taxonomy" id="1814289"/>
    <lineage>
        <taxon>Bacteria</taxon>
        <taxon>Bacillati</taxon>
        <taxon>Actinomycetota</taxon>
        <taxon>Actinomycetes</taxon>
        <taxon>Micrococcales</taxon>
        <taxon>Sanguibacteraceae</taxon>
        <taxon>Sanguibacter</taxon>
    </lineage>
</organism>
<dbReference type="Pfam" id="PF03109">
    <property type="entry name" value="ABC1"/>
    <property type="match status" value="1"/>
</dbReference>
<proteinExistence type="inferred from homology"/>
<dbReference type="EMBL" id="FMYH01000006">
    <property type="protein sequence ID" value="SDD29391.1"/>
    <property type="molecule type" value="Genomic_DNA"/>
</dbReference>
<evidence type="ECO:0000256" key="2">
    <source>
        <dbReference type="SAM" id="Phobius"/>
    </source>
</evidence>
<evidence type="ECO:0000313" key="4">
    <source>
        <dbReference type="EMBL" id="SDD29391.1"/>
    </source>
</evidence>
<dbReference type="RefSeq" id="WP_093184810.1">
    <property type="nucleotide sequence ID" value="NZ_FMYH01000006.1"/>
</dbReference>
<keyword evidence="4" id="KW-0830">Ubiquinone</keyword>
<dbReference type="GO" id="GO:0004672">
    <property type="term" value="F:protein kinase activity"/>
    <property type="evidence" value="ECO:0007669"/>
    <property type="project" value="InterPro"/>
</dbReference>
<feature type="transmembrane region" description="Helical" evidence="2">
    <location>
        <begin position="530"/>
        <end position="548"/>
    </location>
</feature>
<dbReference type="InterPro" id="IPR000719">
    <property type="entry name" value="Prot_kinase_dom"/>
</dbReference>
<evidence type="ECO:0000259" key="3">
    <source>
        <dbReference type="PROSITE" id="PS50011"/>
    </source>
</evidence>
<feature type="domain" description="Protein kinase" evidence="3">
    <location>
        <begin position="138"/>
        <end position="467"/>
    </location>
</feature>
<dbReference type="PROSITE" id="PS50011">
    <property type="entry name" value="PROTEIN_KINASE_DOM"/>
    <property type="match status" value="1"/>
</dbReference>
<evidence type="ECO:0000313" key="5">
    <source>
        <dbReference type="Proteomes" id="UP000199039"/>
    </source>
</evidence>
<dbReference type="SUPFAM" id="SSF56112">
    <property type="entry name" value="Protein kinase-like (PK-like)"/>
    <property type="match status" value="1"/>
</dbReference>
<dbReference type="PANTHER" id="PTHR10566:SF113">
    <property type="entry name" value="PROTEIN ACTIVITY OF BC1 COMPLEX KINASE 7, CHLOROPLASTIC"/>
    <property type="match status" value="1"/>
</dbReference>
<keyword evidence="2" id="KW-0812">Transmembrane</keyword>
<gene>
    <name evidence="4" type="ORF">SAMN05216410_3130</name>
</gene>
<dbReference type="InterPro" id="IPR050154">
    <property type="entry name" value="UbiB_kinase"/>
</dbReference>
<keyword evidence="2" id="KW-0472">Membrane</keyword>
<dbReference type="OrthoDB" id="9795390at2"/>
<dbReference type="STRING" id="1814289.SAMN05216410_3130"/>
<keyword evidence="2" id="KW-1133">Transmembrane helix</keyword>
<protein>
    <submittedName>
        <fullName evidence="4">Ubiquinone biosynthesis protein</fullName>
    </submittedName>
</protein>
<dbReference type="InterPro" id="IPR011009">
    <property type="entry name" value="Kinase-like_dom_sf"/>
</dbReference>
<dbReference type="GO" id="GO:0005524">
    <property type="term" value="F:ATP binding"/>
    <property type="evidence" value="ECO:0007669"/>
    <property type="project" value="InterPro"/>
</dbReference>
<sequence>MTETAVVLLSHRSRLAEILRVLARYGLAGILDEGAFDAMIADRPRTPMAFLADWLTAKVDLDVAQMTPGERICAALSELGTTWVKLGQMLSVRPDIVGPTIAAALATLQSGVPPDDPDVSLARVEEALGGPVGDRFASYSTVAFASGSVAQVHEAVLTDGTAVMVKVVHEGAVERSREDLEIMHALARQGEQDDPGLARYRPTQLIAEFDTMLTRALDLRGEAQNLRLFGRLFAAEPDLVLPAPIDSLSGAQILTMTRIDGLHMSDRASVEAAGWDVDALVRRATELYLDMIFRYGIFHADPHPGNFLLPGQGRLAILDFGDVGRLSPTRRDQLEELVVAIGGHDLDTLVDAVVEMTNPTPGTDLKELRSAVSAWADQYLLAAVGSLDLSEIVSTAMSLMHDHHLSLPADLALLFRVLTQLQGMGAELGITLNIEELLAPYLTQSVQERLSPRRLARRALRSAHRWSAFLDGLPDDLTALLDGVREGKVSIDLNVHDVDHVADRLVDAGIAAASILASAQLVSRSTGPTVAGVSVPGLLAAGVGALTWRRLAVQRRRRRPLSAKVRDAVSVARAR</sequence>
<accession>A0A1G6TK11</accession>
<reference evidence="4 5" key="1">
    <citation type="submission" date="2016-09" db="EMBL/GenBank/DDBJ databases">
        <authorList>
            <person name="Capua I."/>
            <person name="De Benedictis P."/>
            <person name="Joannis T."/>
            <person name="Lombin L.H."/>
            <person name="Cattoli G."/>
        </authorList>
    </citation>
    <scope>NUCLEOTIDE SEQUENCE [LARGE SCALE GENOMIC DNA]</scope>
    <source>
        <strain evidence="4 5">ISLP-3</strain>
    </source>
</reference>
<dbReference type="CDD" id="cd05121">
    <property type="entry name" value="ABC1_ADCK3-like"/>
    <property type="match status" value="1"/>
</dbReference>
<dbReference type="PANTHER" id="PTHR10566">
    <property type="entry name" value="CHAPERONE-ACTIVITY OF BC1 COMPLEX CABC1 -RELATED"/>
    <property type="match status" value="1"/>
</dbReference>
<dbReference type="Proteomes" id="UP000199039">
    <property type="component" value="Unassembled WGS sequence"/>
</dbReference>
<keyword evidence="5" id="KW-1185">Reference proteome</keyword>
<comment type="similarity">
    <text evidence="1">Belongs to the protein kinase superfamily. ADCK protein kinase family.</text>
</comment>